<gene>
    <name evidence="8" type="ORF">CVV64_00220</name>
</gene>
<comment type="subcellular location">
    <subcellularLocation>
        <location evidence="1">Cell membrane</location>
        <topology evidence="1">Multi-pass membrane protein</topology>
    </subcellularLocation>
</comment>
<keyword evidence="2" id="KW-1003">Cell membrane</keyword>
<keyword evidence="3 6" id="KW-0812">Transmembrane</keyword>
<feature type="transmembrane region" description="Helical" evidence="6">
    <location>
        <begin position="280"/>
        <end position="299"/>
    </location>
</feature>
<evidence type="ECO:0000256" key="2">
    <source>
        <dbReference type="ARBA" id="ARBA00022475"/>
    </source>
</evidence>
<dbReference type="PANTHER" id="PTHR43478">
    <property type="entry name" value="NA+/H+ ANTIPORTER-RELATED"/>
    <property type="match status" value="1"/>
</dbReference>
<dbReference type="AlphaFoldDB" id="A0A2N1PUA9"/>
<dbReference type="GO" id="GO:0005886">
    <property type="term" value="C:plasma membrane"/>
    <property type="evidence" value="ECO:0007669"/>
    <property type="project" value="UniProtKB-SubCell"/>
</dbReference>
<feature type="transmembrane region" description="Helical" evidence="6">
    <location>
        <begin position="378"/>
        <end position="399"/>
    </location>
</feature>
<feature type="transmembrane region" description="Helical" evidence="6">
    <location>
        <begin position="468"/>
        <end position="488"/>
    </location>
</feature>
<feature type="transmembrane region" description="Helical" evidence="6">
    <location>
        <begin position="346"/>
        <end position="366"/>
    </location>
</feature>
<feature type="transmembrane region" description="Helical" evidence="6">
    <location>
        <begin position="164"/>
        <end position="185"/>
    </location>
</feature>
<feature type="transmembrane region" description="Helical" evidence="6">
    <location>
        <begin position="205"/>
        <end position="230"/>
    </location>
</feature>
<reference evidence="8 9" key="1">
    <citation type="journal article" date="2017" name="ISME J.">
        <title>Potential for microbial H2 and metal transformations associated with novel bacteria and archaea in deep terrestrial subsurface sediments.</title>
        <authorList>
            <person name="Hernsdorf A.W."/>
            <person name="Amano Y."/>
            <person name="Miyakawa K."/>
            <person name="Ise K."/>
            <person name="Suzuki Y."/>
            <person name="Anantharaman K."/>
            <person name="Probst A."/>
            <person name="Burstein D."/>
            <person name="Thomas B.C."/>
            <person name="Banfield J.F."/>
        </authorList>
    </citation>
    <scope>NUCLEOTIDE SEQUENCE [LARGE SCALE GENOMIC DNA]</scope>
    <source>
        <strain evidence="8">HGW-Wallbacteria-1</strain>
    </source>
</reference>
<feature type="domain" description="Na+/H+ antiporter NhaC-like C-terminal" evidence="7">
    <location>
        <begin position="173"/>
        <end position="528"/>
    </location>
</feature>
<feature type="transmembrane region" description="Helical" evidence="6">
    <location>
        <begin position="518"/>
        <end position="536"/>
    </location>
</feature>
<dbReference type="PANTHER" id="PTHR43478:SF1">
    <property type="entry name" value="NA+_H+ ANTIPORTER NHAC-LIKE C-TERMINAL DOMAIN-CONTAINING PROTEIN"/>
    <property type="match status" value="1"/>
</dbReference>
<accession>A0A2N1PUA9</accession>
<proteinExistence type="predicted"/>
<sequence>MKVILSALALIAAYLAAKPFGITPVIPPLIAIFLAFVTKEVVTSLFLGTLLGAAFLCNGSIAEGYFKVVGEIFKKSLANPDHAAILLFSAALGGMVGIMTKCGGTLGIVEYLVVRAKTPRSAQIISWLMGLVIFFDDYSNTLLVGNTMRPVTDRLKVSREKLAYIVDSTAAPVACLAIISTWIGYEISIIKDNLVSAGLGNYDAYLLFIESIPYRFYNIYTLIFVFLIAWMGRDFGPMYTAEKRARETGHVIADDARPISGLDCKELEPKPNAPRRPINVILPVVAILVMTIAGLYYTGSKAHYEAIQKRVTATTPTATLAEIKAAVESEYAKTGLRDIVSNSDSFAALLWSAFGGSILAALLAVGQRILTLGESVDAWINGVKAMTPAFVVLLLAWSIGSICEELKTGEYIAAMVKDSGLSSSLLPALVFLISAVTAFATGTSWGTMAILIPIVITVIGSMKGDISVALFHPILLASVSSVLAGATFGDHCSPISDTTVMSSMSSGSDHMDHVRTQFPYAMVAAFVALFVGILPAGYGVSPWLLMPAGIGAMAVFIHVAGKKVDAPGGK</sequence>
<organism evidence="8 9">
    <name type="scientific">Candidatus Wallbacteria bacterium HGW-Wallbacteria-1</name>
    <dbReference type="NCBI Taxonomy" id="2013854"/>
    <lineage>
        <taxon>Bacteria</taxon>
        <taxon>Candidatus Walliibacteriota</taxon>
    </lineage>
</organism>
<dbReference type="EMBL" id="PGXC01000001">
    <property type="protein sequence ID" value="PKK91886.1"/>
    <property type="molecule type" value="Genomic_DNA"/>
</dbReference>
<dbReference type="Pfam" id="PF03553">
    <property type="entry name" value="Na_H_antiporter"/>
    <property type="match status" value="1"/>
</dbReference>
<comment type="caution">
    <text evidence="8">The sequence shown here is derived from an EMBL/GenBank/DDBJ whole genome shotgun (WGS) entry which is preliminary data.</text>
</comment>
<evidence type="ECO:0000256" key="4">
    <source>
        <dbReference type="ARBA" id="ARBA00022989"/>
    </source>
</evidence>
<evidence type="ECO:0000313" key="8">
    <source>
        <dbReference type="EMBL" id="PKK91886.1"/>
    </source>
</evidence>
<evidence type="ECO:0000259" key="7">
    <source>
        <dbReference type="Pfam" id="PF03553"/>
    </source>
</evidence>
<name>A0A2N1PUA9_9BACT</name>
<evidence type="ECO:0000256" key="1">
    <source>
        <dbReference type="ARBA" id="ARBA00004651"/>
    </source>
</evidence>
<evidence type="ECO:0000256" key="3">
    <source>
        <dbReference type="ARBA" id="ARBA00022692"/>
    </source>
</evidence>
<evidence type="ECO:0000256" key="5">
    <source>
        <dbReference type="ARBA" id="ARBA00023136"/>
    </source>
</evidence>
<feature type="transmembrane region" description="Helical" evidence="6">
    <location>
        <begin position="83"/>
        <end position="112"/>
    </location>
</feature>
<keyword evidence="4 6" id="KW-1133">Transmembrane helix</keyword>
<dbReference type="InterPro" id="IPR018461">
    <property type="entry name" value="Na/H_Antiport_NhaC-like_C"/>
</dbReference>
<feature type="transmembrane region" description="Helical" evidence="6">
    <location>
        <begin position="425"/>
        <end position="456"/>
    </location>
</feature>
<feature type="transmembrane region" description="Helical" evidence="6">
    <location>
        <begin position="41"/>
        <end position="62"/>
    </location>
</feature>
<evidence type="ECO:0000256" key="6">
    <source>
        <dbReference type="SAM" id="Phobius"/>
    </source>
</evidence>
<keyword evidence="5 6" id="KW-0472">Membrane</keyword>
<feature type="transmembrane region" description="Helical" evidence="6">
    <location>
        <begin position="543"/>
        <end position="561"/>
    </location>
</feature>
<evidence type="ECO:0000313" key="9">
    <source>
        <dbReference type="Proteomes" id="UP000233256"/>
    </source>
</evidence>
<protein>
    <submittedName>
        <fullName evidence="8">Sodium:proton antiporter</fullName>
    </submittedName>
</protein>
<dbReference type="Proteomes" id="UP000233256">
    <property type="component" value="Unassembled WGS sequence"/>
</dbReference>